<proteinExistence type="predicted"/>
<dbReference type="OrthoDB" id="2563964at2759"/>
<evidence type="ECO:0000313" key="2">
    <source>
        <dbReference type="Proteomes" id="UP000092583"/>
    </source>
</evidence>
<name>A0A1B9IQI3_9TREE</name>
<dbReference type="Proteomes" id="UP000092583">
    <property type="component" value="Unassembled WGS sequence"/>
</dbReference>
<protein>
    <submittedName>
        <fullName evidence="1">Uncharacterized protein</fullName>
    </submittedName>
</protein>
<sequence length="112" mass="13088">MYSELKENDIYFAFYFDVYEMTNPVTDDFYTGKEPYYTLSCWIQRKEGENTPSHYVLSAQSPWVSGDFGDNLELICPKSEYKCNRDKCEGEYALPTEDINTMHLTLAQVYGL</sequence>
<reference evidence="2" key="2">
    <citation type="submission" date="2013-12" db="EMBL/GenBank/DDBJ databases">
        <title>Evolution of pathogenesis and genome organization in the Tremellales.</title>
        <authorList>
            <person name="Cuomo C."/>
            <person name="Litvintseva A."/>
            <person name="Heitman J."/>
            <person name="Chen Y."/>
            <person name="Sun S."/>
            <person name="Springer D."/>
            <person name="Dromer F."/>
            <person name="Young S."/>
            <person name="Zeng Q."/>
            <person name="Chapman S."/>
            <person name="Gujja S."/>
            <person name="Saif S."/>
            <person name="Birren B."/>
        </authorList>
    </citation>
    <scope>NUCLEOTIDE SEQUENCE [LARGE SCALE GENOMIC DNA]</scope>
    <source>
        <strain evidence="2">CBS 10435</strain>
    </source>
</reference>
<organism evidence="1 2">
    <name type="scientific">Kwoniella mangroviensis CBS 10435</name>
    <dbReference type="NCBI Taxonomy" id="1331196"/>
    <lineage>
        <taxon>Eukaryota</taxon>
        <taxon>Fungi</taxon>
        <taxon>Dikarya</taxon>
        <taxon>Basidiomycota</taxon>
        <taxon>Agaricomycotina</taxon>
        <taxon>Tremellomycetes</taxon>
        <taxon>Tremellales</taxon>
        <taxon>Cryptococcaceae</taxon>
        <taxon>Kwoniella</taxon>
    </lineage>
</organism>
<dbReference type="AlphaFoldDB" id="A0A1B9IQI3"/>
<evidence type="ECO:0000313" key="1">
    <source>
        <dbReference type="EMBL" id="OCF57816.1"/>
    </source>
</evidence>
<dbReference type="EMBL" id="KI669463">
    <property type="protein sequence ID" value="OCF57816.1"/>
    <property type="molecule type" value="Genomic_DNA"/>
</dbReference>
<gene>
    <name evidence="1" type="ORF">L486_05281</name>
</gene>
<keyword evidence="2" id="KW-1185">Reference proteome</keyword>
<reference evidence="1 2" key="1">
    <citation type="submission" date="2013-07" db="EMBL/GenBank/DDBJ databases">
        <title>The Genome Sequence of Kwoniella mangroviensis CBS10435.</title>
        <authorList>
            <consortium name="The Broad Institute Genome Sequencing Platform"/>
            <person name="Cuomo C."/>
            <person name="Litvintseva A."/>
            <person name="Chen Y."/>
            <person name="Heitman J."/>
            <person name="Sun S."/>
            <person name="Springer D."/>
            <person name="Dromer F."/>
            <person name="Young S.K."/>
            <person name="Zeng Q."/>
            <person name="Gargeya S."/>
            <person name="Fitzgerald M."/>
            <person name="Abouelleil A."/>
            <person name="Alvarado L."/>
            <person name="Berlin A.M."/>
            <person name="Chapman S.B."/>
            <person name="Dewar J."/>
            <person name="Goldberg J."/>
            <person name="Griggs A."/>
            <person name="Gujja S."/>
            <person name="Hansen M."/>
            <person name="Howarth C."/>
            <person name="Imamovic A."/>
            <person name="Larimer J."/>
            <person name="McCowan C."/>
            <person name="Murphy C."/>
            <person name="Pearson M."/>
            <person name="Priest M."/>
            <person name="Roberts A."/>
            <person name="Saif S."/>
            <person name="Shea T."/>
            <person name="Sykes S."/>
            <person name="Wortman J."/>
            <person name="Nusbaum C."/>
            <person name="Birren B."/>
        </authorList>
    </citation>
    <scope>NUCLEOTIDE SEQUENCE [LARGE SCALE GENOMIC DNA]</scope>
    <source>
        <strain evidence="1 2">CBS 10435</strain>
    </source>
</reference>
<accession>A0A1B9IQI3</accession>